<protein>
    <recommendedName>
        <fullName evidence="3">Transposase</fullName>
    </recommendedName>
</protein>
<dbReference type="EMBL" id="CP117449">
    <property type="protein sequence ID" value="WLH15593.1"/>
    <property type="molecule type" value="Genomic_DNA"/>
</dbReference>
<evidence type="ECO:0000313" key="1">
    <source>
        <dbReference type="EMBL" id="WLH15593.1"/>
    </source>
</evidence>
<reference evidence="1 2" key="1">
    <citation type="submission" date="2023-02" db="EMBL/GenBank/DDBJ databases">
        <title>Evolution of Hrp T3SS in non-pathogenic Pseudomonas fluorescens.</title>
        <authorList>
            <person name="Liao K."/>
            <person name="Wei H."/>
            <person name="Gu Y."/>
        </authorList>
    </citation>
    <scope>NUCLEOTIDE SEQUENCE [LARGE SCALE GENOMIC DNA]</scope>
    <source>
        <strain evidence="1 2">FP205</strain>
    </source>
</reference>
<organism evidence="1 2">
    <name type="scientific">Pseudomonas hefeiensis</name>
    <dbReference type="NCBI Taxonomy" id="2738125"/>
    <lineage>
        <taxon>Bacteria</taxon>
        <taxon>Pseudomonadati</taxon>
        <taxon>Pseudomonadota</taxon>
        <taxon>Gammaproteobacteria</taxon>
        <taxon>Pseudomonadales</taxon>
        <taxon>Pseudomonadaceae</taxon>
        <taxon>Pseudomonas</taxon>
    </lineage>
</organism>
<dbReference type="RefSeq" id="WP_305390505.1">
    <property type="nucleotide sequence ID" value="NZ_CP117426.1"/>
</dbReference>
<evidence type="ECO:0008006" key="3">
    <source>
        <dbReference type="Google" id="ProtNLM"/>
    </source>
</evidence>
<evidence type="ECO:0000313" key="2">
    <source>
        <dbReference type="Proteomes" id="UP001230339"/>
    </source>
</evidence>
<sequence length="149" mass="17015">MEIRRKALSGKAFKVVGEKLTLLTLFPWVNMKMPNKPRAGHLLKLYSELRNPQALIHSHALSSTVRQSVRLWVVLGLERQALQRAHEHAVWCLERILEESEWCESATGLAAQKGSYLRGRPSDSSQTLFYMACIFTNRAKRASNILTRL</sequence>
<gene>
    <name evidence="1" type="ORF">PSH57_09460</name>
</gene>
<accession>A0ABY9GIY7</accession>
<name>A0ABY9GIY7_9PSED</name>
<proteinExistence type="predicted"/>
<keyword evidence="2" id="KW-1185">Reference proteome</keyword>
<dbReference type="Proteomes" id="UP001230339">
    <property type="component" value="Chromosome"/>
</dbReference>